<feature type="transmembrane region" description="Helical" evidence="1">
    <location>
        <begin position="360"/>
        <end position="386"/>
    </location>
</feature>
<dbReference type="InterPro" id="IPR036259">
    <property type="entry name" value="MFS_trans_sf"/>
</dbReference>
<keyword evidence="1" id="KW-0472">Membrane</keyword>
<feature type="transmembrane region" description="Helical" evidence="1">
    <location>
        <begin position="276"/>
        <end position="298"/>
    </location>
</feature>
<keyword evidence="1" id="KW-0812">Transmembrane</keyword>
<name>A0A7S2N3M5_9DINO</name>
<feature type="transmembrane region" description="Helical" evidence="1">
    <location>
        <begin position="406"/>
        <end position="430"/>
    </location>
</feature>
<gene>
    <name evidence="2" type="ORF">BRAN1462_LOCUS8573</name>
</gene>
<feature type="transmembrane region" description="Helical" evidence="1">
    <location>
        <begin position="321"/>
        <end position="340"/>
    </location>
</feature>
<organism evidence="2">
    <name type="scientific">Zooxanthella nutricula</name>
    <dbReference type="NCBI Taxonomy" id="1333877"/>
    <lineage>
        <taxon>Eukaryota</taxon>
        <taxon>Sar</taxon>
        <taxon>Alveolata</taxon>
        <taxon>Dinophyceae</taxon>
        <taxon>Peridiniales</taxon>
        <taxon>Peridiniales incertae sedis</taxon>
        <taxon>Zooxanthella</taxon>
    </lineage>
</organism>
<accession>A0A7S2N3M5</accession>
<dbReference type="EMBL" id="HBGW01013464">
    <property type="protein sequence ID" value="CAD9517663.1"/>
    <property type="molecule type" value="Transcribed_RNA"/>
</dbReference>
<reference evidence="2" key="1">
    <citation type="submission" date="2021-01" db="EMBL/GenBank/DDBJ databases">
        <authorList>
            <person name="Corre E."/>
            <person name="Pelletier E."/>
            <person name="Niang G."/>
            <person name="Scheremetjew M."/>
            <person name="Finn R."/>
            <person name="Kale V."/>
            <person name="Holt S."/>
            <person name="Cochrane G."/>
            <person name="Meng A."/>
            <person name="Brown T."/>
            <person name="Cohen L."/>
        </authorList>
    </citation>
    <scope>NUCLEOTIDE SEQUENCE</scope>
    <source>
        <strain evidence="2">RCC3387</strain>
    </source>
</reference>
<evidence type="ECO:0000256" key="1">
    <source>
        <dbReference type="SAM" id="Phobius"/>
    </source>
</evidence>
<dbReference type="PANTHER" id="PTHR23528">
    <property type="match status" value="1"/>
</dbReference>
<sequence>MALLTGALMVCSELQATWMFLAVFLLQQIAWNVVQTSQAGLVPDIVCPEQRGAAGGATAANTLGGALVALLSVRVLGMHSLRIPLRIHYATTCALGIVFCGVVCFAAREHPTDRDGENAPEADRTSFVGRVRVCYSFDFCRYPQYSKLLCSKTIYCASVMIKGFLLFFVQDTFKLRDATQEEAMVSDTAIGAETTAALSAVAAMMFMDAAAAGLIVSKKRDEEAADAGTRPTGTVVGAGASKHDLDEDESLAFAAQPSSAARIAASRSNASRARCWAMAGSLWMSVLWLGPLLTGLGVQRDALSQSRQGLKVDRQALADRWSPIMVLGTAVWGLGQGVYLAGDQALSYALLPNPDEASRLLGLTSICAAVGAASGGAMTGGLLRFFGGGKAQQLESAAGYGPGYGTFGYVAIFSLACVLSGATTCVLHAIRTHPQAREMMP</sequence>
<dbReference type="AlphaFoldDB" id="A0A7S2N3M5"/>
<keyword evidence="1" id="KW-1133">Transmembrane helix</keyword>
<dbReference type="PANTHER" id="PTHR23528:SF1">
    <property type="entry name" value="MAJOR FACILITATOR SUPERFAMILY (MFS) PROFILE DOMAIN-CONTAINING PROTEIN"/>
    <property type="match status" value="1"/>
</dbReference>
<evidence type="ECO:0008006" key="3">
    <source>
        <dbReference type="Google" id="ProtNLM"/>
    </source>
</evidence>
<feature type="transmembrane region" description="Helical" evidence="1">
    <location>
        <begin position="58"/>
        <end position="77"/>
    </location>
</feature>
<proteinExistence type="predicted"/>
<evidence type="ECO:0000313" key="2">
    <source>
        <dbReference type="EMBL" id="CAD9517663.1"/>
    </source>
</evidence>
<feature type="transmembrane region" description="Helical" evidence="1">
    <location>
        <begin position="89"/>
        <end position="108"/>
    </location>
</feature>
<dbReference type="Gene3D" id="1.20.1250.20">
    <property type="entry name" value="MFS general substrate transporter like domains"/>
    <property type="match status" value="1"/>
</dbReference>
<dbReference type="SUPFAM" id="SSF103473">
    <property type="entry name" value="MFS general substrate transporter"/>
    <property type="match status" value="1"/>
</dbReference>
<feature type="transmembrane region" description="Helical" evidence="1">
    <location>
        <begin position="196"/>
        <end position="216"/>
    </location>
</feature>
<protein>
    <recommendedName>
        <fullName evidence="3">Major facilitator superfamily (MFS) profile domain-containing protein</fullName>
    </recommendedName>
</protein>